<feature type="transmembrane region" description="Helical" evidence="1">
    <location>
        <begin position="89"/>
        <end position="111"/>
    </location>
</feature>
<name>A0A518CV99_9BACT</name>
<evidence type="ECO:0000313" key="3">
    <source>
        <dbReference type="Proteomes" id="UP000319342"/>
    </source>
</evidence>
<comment type="subcellular location">
    <subcellularLocation>
        <location evidence="1">Cell membrane</location>
        <topology evidence="1">Multi-pass membrane protein</topology>
    </subcellularLocation>
</comment>
<dbReference type="PANTHER" id="PTHR34300:SF2">
    <property type="entry name" value="QUEUOSINE PRECURSOR TRANSPORTER-RELATED"/>
    <property type="match status" value="1"/>
</dbReference>
<dbReference type="AlphaFoldDB" id="A0A518CV99"/>
<feature type="transmembrane region" description="Helical" evidence="1">
    <location>
        <begin position="174"/>
        <end position="200"/>
    </location>
</feature>
<feature type="transmembrane region" description="Helical" evidence="1">
    <location>
        <begin position="141"/>
        <end position="162"/>
    </location>
</feature>
<dbReference type="Pfam" id="PF02592">
    <property type="entry name" value="Vut_1"/>
    <property type="match status" value="1"/>
</dbReference>
<comment type="function">
    <text evidence="1">Involved in the import of queuosine (Q) precursors, required for Q precursor salvage.</text>
</comment>
<feature type="transmembrane region" description="Helical" evidence="1">
    <location>
        <begin position="220"/>
        <end position="244"/>
    </location>
</feature>
<keyword evidence="1" id="KW-0472">Membrane</keyword>
<keyword evidence="1" id="KW-0812">Transmembrane</keyword>
<keyword evidence="1" id="KW-0813">Transport</keyword>
<evidence type="ECO:0000313" key="2">
    <source>
        <dbReference type="EMBL" id="QDU83157.1"/>
    </source>
</evidence>
<dbReference type="PANTHER" id="PTHR34300">
    <property type="entry name" value="QUEUOSINE PRECURSOR TRANSPORTER-RELATED"/>
    <property type="match status" value="1"/>
</dbReference>
<keyword evidence="3" id="KW-1185">Reference proteome</keyword>
<dbReference type="GO" id="GO:0022857">
    <property type="term" value="F:transmembrane transporter activity"/>
    <property type="evidence" value="ECO:0007669"/>
    <property type="project" value="UniProtKB-UniRule"/>
</dbReference>
<dbReference type="Proteomes" id="UP000319342">
    <property type="component" value="Chromosome"/>
</dbReference>
<dbReference type="NCBIfam" id="TIGR00697">
    <property type="entry name" value="queuosine precursor transporter"/>
    <property type="match status" value="1"/>
</dbReference>
<organism evidence="2 3">
    <name type="scientific">Rohdeia mirabilis</name>
    <dbReference type="NCBI Taxonomy" id="2528008"/>
    <lineage>
        <taxon>Bacteria</taxon>
        <taxon>Pseudomonadati</taxon>
        <taxon>Planctomycetota</taxon>
        <taxon>Planctomycetia</taxon>
        <taxon>Planctomycetia incertae sedis</taxon>
        <taxon>Rohdeia</taxon>
    </lineage>
</organism>
<dbReference type="InterPro" id="IPR003744">
    <property type="entry name" value="YhhQ"/>
</dbReference>
<dbReference type="GO" id="GO:0005886">
    <property type="term" value="C:plasma membrane"/>
    <property type="evidence" value="ECO:0007669"/>
    <property type="project" value="UniProtKB-SubCell"/>
</dbReference>
<gene>
    <name evidence="2" type="primary">yhhQ</name>
    <name evidence="2" type="ORF">Pla163_02540</name>
</gene>
<evidence type="ECO:0000256" key="1">
    <source>
        <dbReference type="HAMAP-Rule" id="MF_02088"/>
    </source>
</evidence>
<dbReference type="EMBL" id="CP036290">
    <property type="protein sequence ID" value="QDU83157.1"/>
    <property type="molecule type" value="Genomic_DNA"/>
</dbReference>
<dbReference type="RefSeq" id="WP_145182361.1">
    <property type="nucleotide sequence ID" value="NZ_CP036290.1"/>
</dbReference>
<dbReference type="HAMAP" id="MF_02088">
    <property type="entry name" value="Q_prec_transport"/>
    <property type="match status" value="1"/>
</dbReference>
<feature type="transmembrane region" description="Helical" evidence="1">
    <location>
        <begin position="56"/>
        <end position="77"/>
    </location>
</feature>
<reference evidence="2 3" key="1">
    <citation type="submission" date="2019-02" db="EMBL/GenBank/DDBJ databases">
        <title>Deep-cultivation of Planctomycetes and their phenomic and genomic characterization uncovers novel biology.</title>
        <authorList>
            <person name="Wiegand S."/>
            <person name="Jogler M."/>
            <person name="Boedeker C."/>
            <person name="Pinto D."/>
            <person name="Vollmers J."/>
            <person name="Rivas-Marin E."/>
            <person name="Kohn T."/>
            <person name="Peeters S.H."/>
            <person name="Heuer A."/>
            <person name="Rast P."/>
            <person name="Oberbeckmann S."/>
            <person name="Bunk B."/>
            <person name="Jeske O."/>
            <person name="Meyerdierks A."/>
            <person name="Storesund J.E."/>
            <person name="Kallscheuer N."/>
            <person name="Luecker S."/>
            <person name="Lage O.M."/>
            <person name="Pohl T."/>
            <person name="Merkel B.J."/>
            <person name="Hornburger P."/>
            <person name="Mueller R.-W."/>
            <person name="Bruemmer F."/>
            <person name="Labrenz M."/>
            <person name="Spormann A.M."/>
            <person name="Op den Camp H."/>
            <person name="Overmann J."/>
            <person name="Amann R."/>
            <person name="Jetten M.S.M."/>
            <person name="Mascher T."/>
            <person name="Medema M.H."/>
            <person name="Devos D.P."/>
            <person name="Kaster A.-K."/>
            <person name="Ovreas L."/>
            <person name="Rohde M."/>
            <person name="Galperin M.Y."/>
            <person name="Jogler C."/>
        </authorList>
    </citation>
    <scope>NUCLEOTIDE SEQUENCE [LARGE SCALE GENOMIC DNA]</scope>
    <source>
        <strain evidence="2 3">Pla163</strain>
    </source>
</reference>
<feature type="transmembrane region" description="Helical" evidence="1">
    <location>
        <begin position="12"/>
        <end position="36"/>
    </location>
</feature>
<keyword evidence="1" id="KW-1003">Cell membrane</keyword>
<sequence>MHESVDARPSRLFLVLGAFFVTNALLAEFVGVKLFSLERTLGLAPAAIQTFIDEPLSFNLTAGVILWPVVFVLTDIINEYFGQRGVRRLSFIAVGMIVYAFAMVFLAIQLVPADFWLVREVGDGRTVDMQLAFESIFGQGLWIIAGSIVAFLVGQFVDVVVFHWLKRRTGEKWIWARATGSTLVSQLLDSFVVLWIAFGLNPATGWGVERIVSIGLVNYAYKFTMAIALTPVIYLVHGAIERYLGPETAERMRRSAMGDDAPI</sequence>
<proteinExistence type="inferred from homology"/>
<keyword evidence="1" id="KW-1133">Transmembrane helix</keyword>
<dbReference type="OrthoDB" id="9805479at2"/>
<comment type="similarity">
    <text evidence="1">Belongs to the vitamin uptake transporter (VUT/ECF) (TC 2.A.88) family. Q precursor transporter subfamily.</text>
</comment>
<accession>A0A518CV99</accession>
<protein>
    <recommendedName>
        <fullName evidence="1">Probable queuosine precursor transporter</fullName>
        <shortName evidence="1">Q precursor transporter</shortName>
    </recommendedName>
</protein>